<proteinExistence type="predicted"/>
<reference evidence="2 3" key="1">
    <citation type="submission" date="2019-11" db="EMBL/GenBank/DDBJ databases">
        <title>Acidiferrimicrobium australis gen. nov., sp. nov., an acidophilic and obligately heterotrophic, member of the Actinobacteria that catalyses dissimilatory oxido- reduction of iron isolated from metal-rich acidic water in Chile.</title>
        <authorList>
            <person name="Gonzalez D."/>
            <person name="Huber K."/>
            <person name="Hedrich S."/>
            <person name="Rojas-Villalobos C."/>
            <person name="Quatrini R."/>
            <person name="Dinamarca M.A."/>
            <person name="Schwarz A."/>
            <person name="Canales C."/>
            <person name="Nancucheo I."/>
        </authorList>
    </citation>
    <scope>NUCLEOTIDE SEQUENCE [LARGE SCALE GENOMIC DNA]</scope>
    <source>
        <strain evidence="2 3">USS-CCA1</strain>
    </source>
</reference>
<accession>A0ABW9QUV1</accession>
<gene>
    <name evidence="2" type="ORF">GHK86_10035</name>
</gene>
<evidence type="ECO:0000313" key="2">
    <source>
        <dbReference type="EMBL" id="MST33057.1"/>
    </source>
</evidence>
<dbReference type="SUPFAM" id="SSF56112">
    <property type="entry name" value="Protein kinase-like (PK-like)"/>
    <property type="match status" value="1"/>
</dbReference>
<dbReference type="InterPro" id="IPR002575">
    <property type="entry name" value="Aminoglycoside_PTrfase"/>
</dbReference>
<evidence type="ECO:0000259" key="1">
    <source>
        <dbReference type="Pfam" id="PF01636"/>
    </source>
</evidence>
<dbReference type="EMBL" id="WJHE01000470">
    <property type="protein sequence ID" value="MST33057.1"/>
    <property type="molecule type" value="Genomic_DNA"/>
</dbReference>
<keyword evidence="3" id="KW-1185">Reference proteome</keyword>
<protein>
    <submittedName>
        <fullName evidence="2">Phosphotransferase</fullName>
    </submittedName>
</protein>
<sequence length="345" mass="37193">PAPAGIDPSGVTAWFATHVPAAEPPLAFRLIAGGRSNLTFAVTDRSGHRWVLRRPPTGHLLPTAHDMGREHRIISAVGPAGIPVPRALGYCDDPAVTGAAFYVMEFVDGHILRVEGDAAAAFDPAGRRRISEHLVDTLAALHALDPDTVGLGDLGRRDGYVARQLRRWYGQYCANRDEQDGPDVPDVDRVHDHLAARIPEQGPAGIVHGDYRLDNTVVAADGSVAAVLDWELCTLGDVLADVGQLLVYWAEPGESSVLAHTATTDGGFLTRAELADRYARVSGRSLDRLDYYVAFAYWKLACILEGVYVRYVRGAMGQDGFDFGGYPDMIRDLAGRASAAAERVA</sequence>
<feature type="domain" description="Aminoglycoside phosphotransferase" evidence="1">
    <location>
        <begin position="29"/>
        <end position="266"/>
    </location>
</feature>
<evidence type="ECO:0000313" key="3">
    <source>
        <dbReference type="Proteomes" id="UP000437736"/>
    </source>
</evidence>
<dbReference type="InterPro" id="IPR052898">
    <property type="entry name" value="ACAD10-like"/>
</dbReference>
<dbReference type="PANTHER" id="PTHR47829:SF1">
    <property type="entry name" value="HAD FAMILY PHOSPHATASE"/>
    <property type="match status" value="1"/>
</dbReference>
<dbReference type="InterPro" id="IPR011009">
    <property type="entry name" value="Kinase-like_dom_sf"/>
</dbReference>
<dbReference type="InterPro" id="IPR041726">
    <property type="entry name" value="ACAD10_11_N"/>
</dbReference>
<dbReference type="PANTHER" id="PTHR47829">
    <property type="entry name" value="HYDROLASE, PUTATIVE (AFU_ORTHOLOGUE AFUA_1G12880)-RELATED"/>
    <property type="match status" value="1"/>
</dbReference>
<dbReference type="Gene3D" id="3.30.200.20">
    <property type="entry name" value="Phosphorylase Kinase, domain 1"/>
    <property type="match status" value="1"/>
</dbReference>
<feature type="non-terminal residue" evidence="2">
    <location>
        <position position="1"/>
    </location>
</feature>
<comment type="caution">
    <text evidence="2">The sequence shown here is derived from an EMBL/GenBank/DDBJ whole genome shotgun (WGS) entry which is preliminary data.</text>
</comment>
<dbReference type="Proteomes" id="UP000437736">
    <property type="component" value="Unassembled WGS sequence"/>
</dbReference>
<organism evidence="2 3">
    <name type="scientific">Acidiferrimicrobium australe</name>
    <dbReference type="NCBI Taxonomy" id="2664430"/>
    <lineage>
        <taxon>Bacteria</taxon>
        <taxon>Bacillati</taxon>
        <taxon>Actinomycetota</taxon>
        <taxon>Acidimicrobiia</taxon>
        <taxon>Acidimicrobiales</taxon>
        <taxon>Acidimicrobiaceae</taxon>
        <taxon>Acidiferrimicrobium</taxon>
    </lineage>
</organism>
<dbReference type="CDD" id="cd05154">
    <property type="entry name" value="ACAD10_11_N-like"/>
    <property type="match status" value="1"/>
</dbReference>
<dbReference type="Pfam" id="PF01636">
    <property type="entry name" value="APH"/>
    <property type="match status" value="1"/>
</dbReference>
<dbReference type="Gene3D" id="3.90.1200.10">
    <property type="match status" value="1"/>
</dbReference>
<name>A0ABW9QUV1_9ACTN</name>